<dbReference type="InterPro" id="IPR036866">
    <property type="entry name" value="RibonucZ/Hydroxyglut_hydro"/>
</dbReference>
<protein>
    <submittedName>
        <fullName evidence="2">MBL fold metallo-hydrolase</fullName>
    </submittedName>
</protein>
<dbReference type="Pfam" id="PF12706">
    <property type="entry name" value="Lactamase_B_2"/>
    <property type="match status" value="1"/>
</dbReference>
<sequence>MKLTILGCSGSLGSPCNPGSSYVVSTEGNPDVVMDLGPGALAAMQERFNPSEAHVVFSHLHADHCSDAASLLVWRRYHPHAPARSRNRMLGPSYTPEHLGRLGSDGPDDINDISDTFEFAPWVSGEPVAFEGVTITPFPVVHPAAESHALRVQDNTTGRVLTYSGDTGFTQGLIDASTNADLLLCEAAWGPYPDGQPEGMHLTGAEAGVVAREAGVGTLVLVHIQPWSDAEATLAAAKTEFDGEVVLGRAGAVFEV</sequence>
<proteinExistence type="predicted"/>
<dbReference type="SUPFAM" id="SSF56281">
    <property type="entry name" value="Metallo-hydrolase/oxidoreductase"/>
    <property type="match status" value="1"/>
</dbReference>
<evidence type="ECO:0000313" key="2">
    <source>
        <dbReference type="EMBL" id="MCP1386959.1"/>
    </source>
</evidence>
<dbReference type="Gene3D" id="3.60.15.10">
    <property type="entry name" value="Ribonuclease Z/Hydroxyacylglutathione hydrolase-like"/>
    <property type="match status" value="1"/>
</dbReference>
<dbReference type="EMBL" id="JAMFTQ010000001">
    <property type="protein sequence ID" value="MCP1386959.1"/>
    <property type="molecule type" value="Genomic_DNA"/>
</dbReference>
<gene>
    <name evidence="2" type="ORF">M5J20_01955</name>
</gene>
<dbReference type="PANTHER" id="PTHR46018:SF4">
    <property type="entry name" value="METALLO-HYDROLASE YHFI-RELATED"/>
    <property type="match status" value="1"/>
</dbReference>
<dbReference type="InterPro" id="IPR001279">
    <property type="entry name" value="Metallo-B-lactamas"/>
</dbReference>
<accession>A0ABT1FYY1</accession>
<keyword evidence="3" id="KW-1185">Reference proteome</keyword>
<reference evidence="2" key="1">
    <citation type="submission" date="2022-05" db="EMBL/GenBank/DDBJ databases">
        <title>Corynebacterium sp. TA-R-1 sp. nov., isolated from human feces.</title>
        <authorList>
            <person name="Shamsuzzaman M."/>
            <person name="Dahal R.H."/>
        </authorList>
    </citation>
    <scope>NUCLEOTIDE SEQUENCE</scope>
    <source>
        <strain evidence="2">TA-R-1</strain>
    </source>
</reference>
<evidence type="ECO:0000313" key="3">
    <source>
        <dbReference type="Proteomes" id="UP001204000"/>
    </source>
</evidence>
<feature type="domain" description="Metallo-beta-lactamase" evidence="1">
    <location>
        <begin position="50"/>
        <end position="224"/>
    </location>
</feature>
<organism evidence="2 3">
    <name type="scientific">Corynebacterium stercoris</name>
    <dbReference type="NCBI Taxonomy" id="2943490"/>
    <lineage>
        <taxon>Bacteria</taxon>
        <taxon>Bacillati</taxon>
        <taxon>Actinomycetota</taxon>
        <taxon>Actinomycetes</taxon>
        <taxon>Mycobacteriales</taxon>
        <taxon>Corynebacteriaceae</taxon>
        <taxon>Corynebacterium</taxon>
    </lineage>
</organism>
<dbReference type="RefSeq" id="WP_253575792.1">
    <property type="nucleotide sequence ID" value="NZ_JAMFTQ010000001.1"/>
</dbReference>
<evidence type="ECO:0000259" key="1">
    <source>
        <dbReference type="Pfam" id="PF12706"/>
    </source>
</evidence>
<name>A0ABT1FYY1_9CORY</name>
<dbReference type="Proteomes" id="UP001204000">
    <property type="component" value="Unassembled WGS sequence"/>
</dbReference>
<dbReference type="CDD" id="cd07716">
    <property type="entry name" value="RNaseZ_short-form-like_MBL-fold"/>
    <property type="match status" value="1"/>
</dbReference>
<comment type="caution">
    <text evidence="2">The sequence shown here is derived from an EMBL/GenBank/DDBJ whole genome shotgun (WGS) entry which is preliminary data.</text>
</comment>
<dbReference type="PANTHER" id="PTHR46018">
    <property type="entry name" value="ZINC PHOSPHODIESTERASE ELAC PROTEIN 1"/>
    <property type="match status" value="1"/>
</dbReference>